<dbReference type="EMBL" id="CP063169">
    <property type="protein sequence ID" value="QOR69734.1"/>
    <property type="molecule type" value="Genomic_DNA"/>
</dbReference>
<evidence type="ECO:0000259" key="3">
    <source>
        <dbReference type="Pfam" id="PF01345"/>
    </source>
</evidence>
<keyword evidence="2" id="KW-0732">Signal</keyword>
<accession>A0A7M1SRX5</accession>
<gene>
    <name evidence="5" type="ORF">IM660_13805</name>
</gene>
<reference evidence="5 6" key="1">
    <citation type="submission" date="2020-10" db="EMBL/GenBank/DDBJ databases">
        <title>Haloactinobacterium sp. RN3S43, a bacterium isolated from saline soil.</title>
        <authorList>
            <person name="Sun J.-Q."/>
        </authorList>
    </citation>
    <scope>NUCLEOTIDE SEQUENCE [LARGE SCALE GENOMIC DNA]</scope>
    <source>
        <strain evidence="5 6">RN3S43</strain>
    </source>
</reference>
<dbReference type="Proteomes" id="UP000593758">
    <property type="component" value="Chromosome"/>
</dbReference>
<dbReference type="AlphaFoldDB" id="A0A7M1SRX5"/>
<proteinExistence type="predicted"/>
<feature type="domain" description="DUF11" evidence="3">
    <location>
        <begin position="571"/>
        <end position="673"/>
    </location>
</feature>
<dbReference type="RefSeq" id="WP_193496327.1">
    <property type="nucleotide sequence ID" value="NZ_CP063169.1"/>
</dbReference>
<dbReference type="InterPro" id="IPR047589">
    <property type="entry name" value="DUF11_rpt"/>
</dbReference>
<feature type="domain" description="DUF7507" evidence="4">
    <location>
        <begin position="898"/>
        <end position="974"/>
    </location>
</feature>
<organism evidence="5 6">
    <name type="scientific">Ruania alkalisoli</name>
    <dbReference type="NCBI Taxonomy" id="2779775"/>
    <lineage>
        <taxon>Bacteria</taxon>
        <taxon>Bacillati</taxon>
        <taxon>Actinomycetota</taxon>
        <taxon>Actinomycetes</taxon>
        <taxon>Micrococcales</taxon>
        <taxon>Ruaniaceae</taxon>
        <taxon>Ruania</taxon>
    </lineage>
</organism>
<dbReference type="NCBIfam" id="TIGR01451">
    <property type="entry name" value="B_ant_repeat"/>
    <property type="match status" value="2"/>
</dbReference>
<name>A0A7M1SRX5_9MICO</name>
<feature type="chain" id="PRO_5032267051" evidence="2">
    <location>
        <begin position="40"/>
        <end position="1198"/>
    </location>
</feature>
<keyword evidence="6" id="KW-1185">Reference proteome</keyword>
<evidence type="ECO:0000259" key="4">
    <source>
        <dbReference type="Pfam" id="PF24346"/>
    </source>
</evidence>
<protein>
    <submittedName>
        <fullName evidence="5">DUF11 domain-containing protein</fullName>
    </submittedName>
</protein>
<dbReference type="KEGG" id="halt:IM660_13805"/>
<dbReference type="InterPro" id="IPR001434">
    <property type="entry name" value="OmcB-like_DUF11"/>
</dbReference>
<dbReference type="InterPro" id="IPR055354">
    <property type="entry name" value="DUF7507"/>
</dbReference>
<feature type="region of interest" description="Disordered" evidence="1">
    <location>
        <begin position="1173"/>
        <end position="1198"/>
    </location>
</feature>
<dbReference type="Pfam" id="PF24346">
    <property type="entry name" value="DUF7507"/>
    <property type="match status" value="1"/>
</dbReference>
<evidence type="ECO:0000313" key="6">
    <source>
        <dbReference type="Proteomes" id="UP000593758"/>
    </source>
</evidence>
<feature type="compositionally biased region" description="Low complexity" evidence="1">
    <location>
        <begin position="1177"/>
        <end position="1198"/>
    </location>
</feature>
<feature type="signal peptide" evidence="2">
    <location>
        <begin position="1"/>
        <end position="39"/>
    </location>
</feature>
<evidence type="ECO:0000313" key="5">
    <source>
        <dbReference type="EMBL" id="QOR69734.1"/>
    </source>
</evidence>
<evidence type="ECO:0000256" key="1">
    <source>
        <dbReference type="SAM" id="MobiDB-lite"/>
    </source>
</evidence>
<sequence>MSERQWLRATGVGRWVAALALALVGTLIASMVVAAPAQAATVYELEGEWDDDTPDTVQTGDSIAATWWANVNDDAAAPGNEPVDNVTITMTVVGAEFDEIPPACLTHDDDPTLDPESEILDDGATLVCNGGTFDEGTALRLNASVTVTAEDGESVSMSATVADQQAELPEVPVQNEFFMDIVWDENANQQSNNGDSRDMSFNWTLFHGAFSADGPDTVTYTLDLSNTVGDPMQIGPEACSTFTSGSATGHPWSGGGNPTDQTAPFVDDCTLTGSGSTYQLTLSGIDYSHTQVPTFDSAGNELPATRVAVASGEVQFRVVTDANSGLMSVTSSAPTYLSAGGATIDDDPSNNSTSNNWVSGIHSGAWNPGHTGSSAGFWNDTYRVSPGTEVRAGTNINYAAVDQTATEGGLCQILDTDYVTYAGYEFVDGNDGLSDIPIPVEYLVTPNPLSDPNGAEPCGNETLNWVSSEPTDLSTVRAVRVNFDVADVGTDSRPTLRVMQIVDENAVAGQDIWMWSGVRSAFAAAEWDYPHRSNDPNDAPDYGVVTQDDARYAYTGGHRDVLRISTVSPVVEKSVDPSVVDPGGSATFTVTYSAQGTGDIAESVDGYEIVDTLPAGMTYVAGSSSTGSDPGINGDTLTWVIDGVPTNEDQTLTYQVDIAEDVDGGDRLENSVTGEVDGLLSEPASAAVTINTAGATSIVKTADQAFIPNVNGDGVGEGSWTVDVVSEDPSPQAFTDTIDILPYNGDGRGTSMTGTYQLSGPVTVSMGATVYYTTAPPATLSDDPADPMNGAAGDPAGNSVGWSTTFTADATAVRVITDELEPRGAFNFTIPIVTDGMEGEDLLVNRAQGRAENTRLVMRTSAQTQIANYYSASLKKYIQDVDGEWHDANDPVTYPEFHIGDTIRYRVVVTNTGQGTLTNIVASDDQQPELGAFTIDSLAPGESFTHEYEFVLEEPIGEDAVVNTACAEADTPSDSIDENGDPLPPEINCDPAGFTPVGDTTHIKELVSADPIGGGQWEIVYEITVESLQTPAAYYDLADELHFTDQATITSAEITDSPAGVVLFDPAWDGQDNLTVVEHADIEGIDNPDYVPHVYEVTVVADVPLQLDGAGSGAGDPTACGAEDGVPEDRAFTNTSELTKSTGETEVGEACAELPSIDIAKSITDGPCPTVTVPGRSVTTSSPPMTAPPRATMTSLIA</sequence>
<dbReference type="Pfam" id="PF01345">
    <property type="entry name" value="DUF11"/>
    <property type="match status" value="1"/>
</dbReference>
<evidence type="ECO:0000256" key="2">
    <source>
        <dbReference type="SAM" id="SignalP"/>
    </source>
</evidence>